<proteinExistence type="predicted"/>
<keyword evidence="2" id="KW-1185">Reference proteome</keyword>
<dbReference type="KEGG" id="vg:26049278"/>
<evidence type="ECO:0000313" key="2">
    <source>
        <dbReference type="Proteomes" id="UP000203826"/>
    </source>
</evidence>
<reference evidence="1 2" key="1">
    <citation type="journal article" date="2015" name="Genome Announc.">
        <title>The 474-Kilobase-Pair Complete Genome Sequence of CeV-01B, a Virus Infecting Haptolina (Chrysochromulina) ericina (Prymnesiophyceae).</title>
        <authorList>
            <person name="Gallot-Lavallee L."/>
            <person name="Pagarete A."/>
            <person name="Legendre M."/>
            <person name="Santini S."/>
            <person name="Sandaa R.A."/>
            <person name="Himmelbauer H."/>
            <person name="Ogata H."/>
            <person name="Bratbak G."/>
            <person name="Claverie J.M."/>
        </authorList>
    </citation>
    <scope>NUCLEOTIDE SEQUENCE [LARGE SCALE GENOMIC DNA]</scope>
    <source>
        <strain evidence="1">CeV-01B</strain>
    </source>
</reference>
<name>A0A0N9R460_9VIRU</name>
<protein>
    <submittedName>
        <fullName evidence="1">Uncharacterized protein</fullName>
    </submittedName>
</protein>
<gene>
    <name evidence="1" type="ORF">ceV_411</name>
</gene>
<organism evidence="1 2">
    <name type="scientific">Chrysochromulina ericina virus CeV-01B</name>
    <dbReference type="NCBI Taxonomy" id="3070830"/>
    <lineage>
        <taxon>Viruses</taxon>
        <taxon>Varidnaviria</taxon>
        <taxon>Bamfordvirae</taxon>
        <taxon>Nucleocytoviricota</taxon>
        <taxon>Megaviricetes</taxon>
        <taxon>Imitervirales</taxon>
        <taxon>Mesomimiviridae</taxon>
        <taxon>Tethysvirus</taxon>
        <taxon>Tethysvirus raunefjordenense</taxon>
    </lineage>
</organism>
<evidence type="ECO:0000313" key="1">
    <source>
        <dbReference type="EMBL" id="ALH23317.1"/>
    </source>
</evidence>
<accession>A0A0N9R460</accession>
<sequence length="184" mass="20496">MSGNAALAAAKRRRNPVEQQFTSNNSMTDVMEDEVPTLSKIMNARAINENGMKTNRTANSTHPIQLLRDHDKLLFILERRLDMIEDKGSMGNSGNSDELENFTRNTNSELKLLKSSLIKQQKSVQELTSLVISLRGTISNQNASIGDLTEQLNNATLNQSTEIKLDESDVKSQSTMKLNISETK</sequence>
<dbReference type="EMBL" id="KT820662">
    <property type="protein sequence ID" value="ALH23317.1"/>
    <property type="molecule type" value="Genomic_DNA"/>
</dbReference>
<dbReference type="Proteomes" id="UP000203826">
    <property type="component" value="Segment"/>
</dbReference>